<protein>
    <submittedName>
        <fullName evidence="2">CopG family transcriptional regulator</fullName>
    </submittedName>
</protein>
<name>A0A7X1GCD7_9PSED</name>
<organism evidence="2 3">
    <name type="scientific">Pseudomonas kielensis</name>
    <dbReference type="NCBI Taxonomy" id="2762577"/>
    <lineage>
        <taxon>Bacteria</taxon>
        <taxon>Pseudomonadati</taxon>
        <taxon>Pseudomonadota</taxon>
        <taxon>Gammaproteobacteria</taxon>
        <taxon>Pseudomonadales</taxon>
        <taxon>Pseudomonadaceae</taxon>
        <taxon>Pseudomonas</taxon>
    </lineage>
</organism>
<sequence length="59" mass="6813">MPNRTARLTILIDQQTKKELEELAALSDLTTSQVIRKLIKDYLEDSDSPPMHPQKHLIQ</sequence>
<dbReference type="InterPro" id="IPR045559">
    <property type="entry name" value="RHH_9"/>
</dbReference>
<keyword evidence="3" id="KW-1185">Reference proteome</keyword>
<dbReference type="EMBL" id="JACMYG010000003">
    <property type="protein sequence ID" value="MBC2688873.1"/>
    <property type="molecule type" value="Genomic_DNA"/>
</dbReference>
<accession>A0A7X1GCD7</accession>
<dbReference type="InterPro" id="IPR010985">
    <property type="entry name" value="Ribbon_hlx_hlx"/>
</dbReference>
<proteinExistence type="predicted"/>
<dbReference type="InterPro" id="IPR013321">
    <property type="entry name" value="Arc_rbn_hlx_hlx"/>
</dbReference>
<gene>
    <name evidence="2" type="ORF">H7995_03560</name>
</gene>
<dbReference type="RefSeq" id="WP_166591184.1">
    <property type="nucleotide sequence ID" value="NZ_CP090311.1"/>
</dbReference>
<dbReference type="SUPFAM" id="SSF47598">
    <property type="entry name" value="Ribbon-helix-helix"/>
    <property type="match status" value="1"/>
</dbReference>
<evidence type="ECO:0000259" key="1">
    <source>
        <dbReference type="Pfam" id="PF19839"/>
    </source>
</evidence>
<dbReference type="Gene3D" id="1.10.1220.10">
    <property type="entry name" value="Met repressor-like"/>
    <property type="match status" value="1"/>
</dbReference>
<reference evidence="2 3" key="1">
    <citation type="submission" date="2020-08" db="EMBL/GenBank/DDBJ databases">
        <title>Pseudomonas sp. nov.</title>
        <authorList>
            <person name="Gieschler S."/>
            <person name="Fiedler G."/>
            <person name="Brinks E."/>
            <person name="Boehnlein C."/>
            <person name="Franz C.M.A.P."/>
            <person name="Kabisch J."/>
        </authorList>
    </citation>
    <scope>NUCLEOTIDE SEQUENCE [LARGE SCALE GENOMIC DNA]</scope>
    <source>
        <strain evidence="2 3">MBT-1</strain>
    </source>
</reference>
<dbReference type="AlphaFoldDB" id="A0A7X1GCD7"/>
<evidence type="ECO:0000313" key="2">
    <source>
        <dbReference type="EMBL" id="MBC2688873.1"/>
    </source>
</evidence>
<comment type="caution">
    <text evidence="2">The sequence shown here is derived from an EMBL/GenBank/DDBJ whole genome shotgun (WGS) entry which is preliminary data.</text>
</comment>
<feature type="domain" description="Ribbon-helix-helix protein RHH" evidence="1">
    <location>
        <begin position="1"/>
        <end position="46"/>
    </location>
</feature>
<dbReference type="GO" id="GO:0006355">
    <property type="term" value="P:regulation of DNA-templated transcription"/>
    <property type="evidence" value="ECO:0007669"/>
    <property type="project" value="InterPro"/>
</dbReference>
<dbReference type="Proteomes" id="UP000526003">
    <property type="component" value="Unassembled WGS sequence"/>
</dbReference>
<dbReference type="Pfam" id="PF19839">
    <property type="entry name" value="RHH_9"/>
    <property type="match status" value="1"/>
</dbReference>
<evidence type="ECO:0000313" key="3">
    <source>
        <dbReference type="Proteomes" id="UP000526003"/>
    </source>
</evidence>